<evidence type="ECO:0000313" key="2">
    <source>
        <dbReference type="Proteomes" id="UP000564644"/>
    </source>
</evidence>
<sequence>MFGKIGRKNEAVVNEEKARMVEDIRLAQQECATARSKFDEALDFDQVDYAVYTLEAAEKKLDILIRKAKQLWGTPGTGSAGEWEMYQ</sequence>
<dbReference type="EMBL" id="JACJVO010000057">
    <property type="protein sequence ID" value="MBB6735862.1"/>
    <property type="molecule type" value="Genomic_DNA"/>
</dbReference>
<gene>
    <name evidence="1" type="ORF">H7C18_33625</name>
</gene>
<accession>A0A7X0VZS7</accession>
<dbReference type="AlphaFoldDB" id="A0A7X0VZS7"/>
<comment type="caution">
    <text evidence="1">The sequence shown here is derived from an EMBL/GenBank/DDBJ whole genome shotgun (WGS) entry which is preliminary data.</text>
</comment>
<organism evidence="1 2">
    <name type="scientific">Cohnella zeiphila</name>
    <dbReference type="NCBI Taxonomy" id="2761120"/>
    <lineage>
        <taxon>Bacteria</taxon>
        <taxon>Bacillati</taxon>
        <taxon>Bacillota</taxon>
        <taxon>Bacilli</taxon>
        <taxon>Bacillales</taxon>
        <taxon>Paenibacillaceae</taxon>
        <taxon>Cohnella</taxon>
    </lineage>
</organism>
<keyword evidence="2" id="KW-1185">Reference proteome</keyword>
<reference evidence="1 2" key="1">
    <citation type="submission" date="2020-08" db="EMBL/GenBank/DDBJ databases">
        <title>Cohnella phylogeny.</title>
        <authorList>
            <person name="Dunlap C."/>
        </authorList>
    </citation>
    <scope>NUCLEOTIDE SEQUENCE [LARGE SCALE GENOMIC DNA]</scope>
    <source>
        <strain evidence="1 2">CBP 2801</strain>
    </source>
</reference>
<proteinExistence type="predicted"/>
<name>A0A7X0VZS7_9BACL</name>
<dbReference type="RefSeq" id="WP_185133512.1">
    <property type="nucleotide sequence ID" value="NZ_JACJVO010000057.1"/>
</dbReference>
<evidence type="ECO:0000313" key="1">
    <source>
        <dbReference type="EMBL" id="MBB6735862.1"/>
    </source>
</evidence>
<protein>
    <submittedName>
        <fullName evidence="1">DUF2508 family protein</fullName>
    </submittedName>
</protein>
<dbReference type="Proteomes" id="UP000564644">
    <property type="component" value="Unassembled WGS sequence"/>
</dbReference>
<dbReference type="InterPro" id="IPR019644">
    <property type="entry name" value="DUF2508"/>
</dbReference>
<dbReference type="Pfam" id="PF10704">
    <property type="entry name" value="DUF2508"/>
    <property type="match status" value="1"/>
</dbReference>